<dbReference type="InterPro" id="IPR032053">
    <property type="entry name" value="Ribosomal_mS34"/>
</dbReference>
<dbReference type="GO" id="GO:0005840">
    <property type="term" value="C:ribosome"/>
    <property type="evidence" value="ECO:0007669"/>
    <property type="project" value="UniProtKB-KW"/>
</dbReference>
<dbReference type="PANTHER" id="PTHR28589">
    <property type="entry name" value="28S RIBOSOMAL PROTEIN S34, MITOCHONDRIAL"/>
    <property type="match status" value="1"/>
</dbReference>
<keyword evidence="2" id="KW-1185">Reference proteome</keyword>
<reference evidence="1" key="2">
    <citation type="journal article" date="2022" name="Res Sq">
        <title>Comparative Genomics Reveals Insights into the Divergent Evolution of Astigmatic Mites and Household Pest Adaptations.</title>
        <authorList>
            <person name="Xiong Q."/>
            <person name="Wan A.T.-Y."/>
            <person name="Liu X.-Y."/>
            <person name="Fung C.S.-H."/>
            <person name="Xiao X."/>
            <person name="Malainual N."/>
            <person name="Hou J."/>
            <person name="Wang L."/>
            <person name="Wang M."/>
            <person name="Yang K."/>
            <person name="Cui Y."/>
            <person name="Leung E."/>
            <person name="Nong W."/>
            <person name="Shin S.-K."/>
            <person name="Au S."/>
            <person name="Jeong K.Y."/>
            <person name="Chew F.T."/>
            <person name="Hui J."/>
            <person name="Leung T.F."/>
            <person name="Tungtrongchitr A."/>
            <person name="Zhong N."/>
            <person name="Liu Z."/>
            <person name="Tsui S."/>
        </authorList>
    </citation>
    <scope>NUCLEOTIDE SEQUENCE</scope>
    <source>
        <strain evidence="1">Derf</strain>
        <tissue evidence="1">Whole organism</tissue>
    </source>
</reference>
<dbReference type="Proteomes" id="UP000790347">
    <property type="component" value="Unassembled WGS sequence"/>
</dbReference>
<gene>
    <name evidence="1" type="primary">MRPS34</name>
    <name evidence="1" type="ORF">DERF_015905</name>
</gene>
<evidence type="ECO:0000313" key="2">
    <source>
        <dbReference type="Proteomes" id="UP000790347"/>
    </source>
</evidence>
<name>A0A922HKQ1_DERFA</name>
<proteinExistence type="predicted"/>
<organism evidence="1 2">
    <name type="scientific">Dermatophagoides farinae</name>
    <name type="common">American house dust mite</name>
    <dbReference type="NCBI Taxonomy" id="6954"/>
    <lineage>
        <taxon>Eukaryota</taxon>
        <taxon>Metazoa</taxon>
        <taxon>Ecdysozoa</taxon>
        <taxon>Arthropoda</taxon>
        <taxon>Chelicerata</taxon>
        <taxon>Arachnida</taxon>
        <taxon>Acari</taxon>
        <taxon>Acariformes</taxon>
        <taxon>Sarcoptiformes</taxon>
        <taxon>Astigmata</taxon>
        <taxon>Psoroptidia</taxon>
        <taxon>Analgoidea</taxon>
        <taxon>Pyroglyphidae</taxon>
        <taxon>Dermatophagoidinae</taxon>
        <taxon>Dermatophagoides</taxon>
    </lineage>
</organism>
<sequence length="390" mass="45499">MGRKIYIGRPSEHLGRTAFQILANLKNFGIGRMLTRHEFDKFPEPSFHIVKRVQTYMDPELKFGTLWCETVIRGKRLPGIRPLTITYRPDFRLIPKDEEKEFIGDYPITNLGDNKNVLPRYYQLPPLMREWMNRYHARHSDHGQHENQSLKEFLIPFVYQDKKDLRRPDADLFWIANRLAEDGEKPTIDFDDKNCKYKKRNKSAGIAHVYERQSEPSKWYDGQSTRTHSPRFSSILFGVKQTTVLRPNENFITKQPNGNFLVISLQTRTFCRNGNLIVVHESGLSISFDSGFDSFDDDGGREAAAFDNRELLGRDSTIIIDNAKIIAKMMVDFIFVRRINDFECSRNSSLVCDRNTISLELVMPFQLEFIDFLYGQNMTIDHIRITLSIP</sequence>
<keyword evidence="1" id="KW-0689">Ribosomal protein</keyword>
<dbReference type="Pfam" id="PF16053">
    <property type="entry name" value="MRP-S34"/>
    <property type="match status" value="1"/>
</dbReference>
<comment type="caution">
    <text evidence="1">The sequence shown here is derived from an EMBL/GenBank/DDBJ whole genome shotgun (WGS) entry which is preliminary data.</text>
</comment>
<dbReference type="AlphaFoldDB" id="A0A922HKQ1"/>
<reference evidence="1" key="1">
    <citation type="submission" date="2013-05" db="EMBL/GenBank/DDBJ databases">
        <authorList>
            <person name="Yim A.K.Y."/>
            <person name="Chan T.F."/>
            <person name="Ji K.M."/>
            <person name="Liu X.Y."/>
            <person name="Zhou J.W."/>
            <person name="Li R.Q."/>
            <person name="Yang K.Y."/>
            <person name="Li J."/>
            <person name="Li M."/>
            <person name="Law P.T.W."/>
            <person name="Wu Y.L."/>
            <person name="Cai Z.L."/>
            <person name="Qin H."/>
            <person name="Bao Y."/>
            <person name="Leung R.K.K."/>
            <person name="Ng P.K.S."/>
            <person name="Zou J."/>
            <person name="Zhong X.J."/>
            <person name="Ran P.X."/>
            <person name="Zhong N.S."/>
            <person name="Liu Z.G."/>
            <person name="Tsui S.K.W."/>
        </authorList>
    </citation>
    <scope>NUCLEOTIDE SEQUENCE</scope>
    <source>
        <strain evidence="1">Derf</strain>
        <tissue evidence="1">Whole organism</tissue>
    </source>
</reference>
<dbReference type="PANTHER" id="PTHR28589:SF1">
    <property type="entry name" value="SMALL RIBOSOMAL SUBUNIT PROTEIN MS34"/>
    <property type="match status" value="1"/>
</dbReference>
<keyword evidence="1" id="KW-0687">Ribonucleoprotein</keyword>
<accession>A0A922HKQ1</accession>
<evidence type="ECO:0000313" key="1">
    <source>
        <dbReference type="EMBL" id="KAH9491173.1"/>
    </source>
</evidence>
<dbReference type="GO" id="GO:0005739">
    <property type="term" value="C:mitochondrion"/>
    <property type="evidence" value="ECO:0007669"/>
    <property type="project" value="InterPro"/>
</dbReference>
<dbReference type="GO" id="GO:0003735">
    <property type="term" value="F:structural constituent of ribosome"/>
    <property type="evidence" value="ECO:0007669"/>
    <property type="project" value="InterPro"/>
</dbReference>
<protein>
    <submittedName>
        <fullName evidence="1">Mitochondrial ribosomal protein, S34</fullName>
    </submittedName>
</protein>
<dbReference type="EMBL" id="ASGP02000009">
    <property type="protein sequence ID" value="KAH9491173.1"/>
    <property type="molecule type" value="Genomic_DNA"/>
</dbReference>